<dbReference type="AlphaFoldDB" id="A0A8T2A128"/>
<feature type="transmembrane region" description="Helical" evidence="1">
    <location>
        <begin position="126"/>
        <end position="153"/>
    </location>
</feature>
<name>A0A8T2A128_ARASU</name>
<evidence type="ECO:0000313" key="3">
    <source>
        <dbReference type="Proteomes" id="UP000694251"/>
    </source>
</evidence>
<reference evidence="2 3" key="1">
    <citation type="submission" date="2020-12" db="EMBL/GenBank/DDBJ databases">
        <title>Concerted genomic and epigenomic changes stabilize Arabidopsis allopolyploids.</title>
        <authorList>
            <person name="Chen Z."/>
        </authorList>
    </citation>
    <scope>NUCLEOTIDE SEQUENCE [LARGE SCALE GENOMIC DNA]</scope>
    <source>
        <strain evidence="2">As9502</strain>
        <tissue evidence="2">Leaf</tissue>
    </source>
</reference>
<comment type="caution">
    <text evidence="2">The sequence shown here is derived from an EMBL/GenBank/DDBJ whole genome shotgun (WGS) entry which is preliminary data.</text>
</comment>
<feature type="transmembrane region" description="Helical" evidence="1">
    <location>
        <begin position="21"/>
        <end position="40"/>
    </location>
</feature>
<keyword evidence="3" id="KW-1185">Reference proteome</keyword>
<protein>
    <submittedName>
        <fullName evidence="2">Uncharacterized protein</fullName>
    </submittedName>
</protein>
<feature type="transmembrane region" description="Helical" evidence="1">
    <location>
        <begin position="46"/>
        <end position="63"/>
    </location>
</feature>
<evidence type="ECO:0000256" key="1">
    <source>
        <dbReference type="SAM" id="Phobius"/>
    </source>
</evidence>
<keyword evidence="1" id="KW-1133">Transmembrane helix</keyword>
<feature type="transmembrane region" description="Helical" evidence="1">
    <location>
        <begin position="84"/>
        <end position="106"/>
    </location>
</feature>
<keyword evidence="1" id="KW-0812">Transmembrane</keyword>
<sequence>MDGDGEDREREVGMTDFKISVGILVAILCFCEWVFLIYMFGEDVCVGIVLSLLAFWLVIHRILEFVRKIKIDAAFMNTYIYIKLPWGFIWFFLSFTVLNGLVYIAYVYQIGNFFVKPKVSSGGFTLFIWVISAIFEYYRFAFALSLALVYIYVTW</sequence>
<evidence type="ECO:0000313" key="2">
    <source>
        <dbReference type="EMBL" id="KAG7566613.1"/>
    </source>
</evidence>
<keyword evidence="1" id="KW-0472">Membrane</keyword>
<gene>
    <name evidence="2" type="ORF">ISN44_As10g031520</name>
</gene>
<dbReference type="EMBL" id="JAEFBJ010000010">
    <property type="protein sequence ID" value="KAG7566613.1"/>
    <property type="molecule type" value="Genomic_DNA"/>
</dbReference>
<proteinExistence type="predicted"/>
<dbReference type="Proteomes" id="UP000694251">
    <property type="component" value="Chromosome 10"/>
</dbReference>
<organism evidence="2 3">
    <name type="scientific">Arabidopsis suecica</name>
    <name type="common">Swedish thale-cress</name>
    <name type="synonym">Cardaminopsis suecica</name>
    <dbReference type="NCBI Taxonomy" id="45249"/>
    <lineage>
        <taxon>Eukaryota</taxon>
        <taxon>Viridiplantae</taxon>
        <taxon>Streptophyta</taxon>
        <taxon>Embryophyta</taxon>
        <taxon>Tracheophyta</taxon>
        <taxon>Spermatophyta</taxon>
        <taxon>Magnoliopsida</taxon>
        <taxon>eudicotyledons</taxon>
        <taxon>Gunneridae</taxon>
        <taxon>Pentapetalae</taxon>
        <taxon>rosids</taxon>
        <taxon>malvids</taxon>
        <taxon>Brassicales</taxon>
        <taxon>Brassicaceae</taxon>
        <taxon>Camelineae</taxon>
        <taxon>Arabidopsis</taxon>
    </lineage>
</organism>
<accession>A0A8T2A128</accession>